<feature type="region of interest" description="Disordered" evidence="1">
    <location>
        <begin position="106"/>
        <end position="131"/>
    </location>
</feature>
<dbReference type="AlphaFoldDB" id="A0A6A5YIB6"/>
<accession>A0A6A5YIB6</accession>
<dbReference type="PANTHER" id="PTHR47785">
    <property type="entry name" value="ZN(II)2CYS6 TRANSCRIPTION FACTOR (EUROFUNG)-RELATED-RELATED"/>
    <property type="match status" value="1"/>
</dbReference>
<dbReference type="PANTHER" id="PTHR47785:SF4">
    <property type="entry name" value="ZN(II)2CYS6 TRANSCRIPTION FACTOR (EUROFUNG)"/>
    <property type="match status" value="1"/>
</dbReference>
<protein>
    <recommendedName>
        <fullName evidence="4">Transcription factor domain-containing protein</fullName>
    </recommendedName>
</protein>
<gene>
    <name evidence="2" type="ORF">BDV96DRAFT_654667</name>
</gene>
<dbReference type="CDD" id="cd12148">
    <property type="entry name" value="fungal_TF_MHR"/>
    <property type="match status" value="1"/>
</dbReference>
<keyword evidence="3" id="KW-1185">Reference proteome</keyword>
<name>A0A6A5YIB6_9PLEO</name>
<dbReference type="EMBL" id="ML977362">
    <property type="protein sequence ID" value="KAF2106464.1"/>
    <property type="molecule type" value="Genomic_DNA"/>
</dbReference>
<dbReference type="InterPro" id="IPR053181">
    <property type="entry name" value="EcdB-like_regulator"/>
</dbReference>
<proteinExistence type="predicted"/>
<sequence length="322" mass="36002">MSRTAPDLYQFIPPASDITADGAIPSSSGLASVCRMLSSWPMLRFYTTGITELEKTDGGEQKDFTGPWDHVIQEDFTGLWDYAIQSELDRGSLRVWGVGEGDAWGKGNAVEGKESTQSDGGSRKNKSVWGSGSEWMPKAQLNNLVVSALHDSYIRNISPLYPILDKKHLKEMIEGFLQGRNPERRPSFAIVMLVFALGEVCNHPSYPPAPLPDSAVQGIEDWRPLNIDLVPGMSYFRYASDIIGTYQGSLGIDFAQANLLAAIYMNQLIRPTESYQFLQNACKACTVLIKTEWYRLHRNANTHKPTLEPLRLLYWSCVLFEA</sequence>
<organism evidence="2 3">
    <name type="scientific">Lophiotrema nucula</name>
    <dbReference type="NCBI Taxonomy" id="690887"/>
    <lineage>
        <taxon>Eukaryota</taxon>
        <taxon>Fungi</taxon>
        <taxon>Dikarya</taxon>
        <taxon>Ascomycota</taxon>
        <taxon>Pezizomycotina</taxon>
        <taxon>Dothideomycetes</taxon>
        <taxon>Pleosporomycetidae</taxon>
        <taxon>Pleosporales</taxon>
        <taxon>Lophiotremataceae</taxon>
        <taxon>Lophiotrema</taxon>
    </lineage>
</organism>
<evidence type="ECO:0000313" key="2">
    <source>
        <dbReference type="EMBL" id="KAF2106464.1"/>
    </source>
</evidence>
<evidence type="ECO:0008006" key="4">
    <source>
        <dbReference type="Google" id="ProtNLM"/>
    </source>
</evidence>
<reference evidence="2" key="1">
    <citation type="journal article" date="2020" name="Stud. Mycol.">
        <title>101 Dothideomycetes genomes: a test case for predicting lifestyles and emergence of pathogens.</title>
        <authorList>
            <person name="Haridas S."/>
            <person name="Albert R."/>
            <person name="Binder M."/>
            <person name="Bloem J."/>
            <person name="Labutti K."/>
            <person name="Salamov A."/>
            <person name="Andreopoulos B."/>
            <person name="Baker S."/>
            <person name="Barry K."/>
            <person name="Bills G."/>
            <person name="Bluhm B."/>
            <person name="Cannon C."/>
            <person name="Castanera R."/>
            <person name="Culley D."/>
            <person name="Daum C."/>
            <person name="Ezra D."/>
            <person name="Gonzalez J."/>
            <person name="Henrissat B."/>
            <person name="Kuo A."/>
            <person name="Liang C."/>
            <person name="Lipzen A."/>
            <person name="Lutzoni F."/>
            <person name="Magnuson J."/>
            <person name="Mondo S."/>
            <person name="Nolan M."/>
            <person name="Ohm R."/>
            <person name="Pangilinan J."/>
            <person name="Park H.-J."/>
            <person name="Ramirez L."/>
            <person name="Alfaro M."/>
            <person name="Sun H."/>
            <person name="Tritt A."/>
            <person name="Yoshinaga Y."/>
            <person name="Zwiers L.-H."/>
            <person name="Turgeon B."/>
            <person name="Goodwin S."/>
            <person name="Spatafora J."/>
            <person name="Crous P."/>
            <person name="Grigoriev I."/>
        </authorList>
    </citation>
    <scope>NUCLEOTIDE SEQUENCE</scope>
    <source>
        <strain evidence="2">CBS 627.86</strain>
    </source>
</reference>
<evidence type="ECO:0000256" key="1">
    <source>
        <dbReference type="SAM" id="MobiDB-lite"/>
    </source>
</evidence>
<dbReference type="OrthoDB" id="5244761at2759"/>
<dbReference type="Proteomes" id="UP000799770">
    <property type="component" value="Unassembled WGS sequence"/>
</dbReference>
<evidence type="ECO:0000313" key="3">
    <source>
        <dbReference type="Proteomes" id="UP000799770"/>
    </source>
</evidence>